<sequence>MNIAAVGQPSTVVGQLFTILDFPELLVGSSADTRNSNISGPIDKIVRPSLHNDKSYRDLVGSIAPKSESIQYKEAFMVEGVPHVKWTEKEVAIMNRIKKPSRSLLHHVQRWILYLMRTLMYDARFKVNEETTKTLAWISFPNLSPTYFVKECLFSLASAVGKPMQLDLATINKIRPSCARVKVLVDLKGDFPKSVTMDIENEVTGK</sequence>
<evidence type="ECO:0000313" key="2">
    <source>
        <dbReference type="Proteomes" id="UP000824120"/>
    </source>
</evidence>
<accession>A0A9J5ZHS5</accession>
<evidence type="ECO:0008006" key="3">
    <source>
        <dbReference type="Google" id="ProtNLM"/>
    </source>
</evidence>
<evidence type="ECO:0000313" key="1">
    <source>
        <dbReference type="EMBL" id="KAG5611503.1"/>
    </source>
</evidence>
<dbReference type="PANTHER" id="PTHR31286">
    <property type="entry name" value="GLYCINE-RICH CELL WALL STRUCTURAL PROTEIN 1.8-LIKE"/>
    <property type="match status" value="1"/>
</dbReference>
<dbReference type="InterPro" id="IPR040256">
    <property type="entry name" value="At4g02000-like"/>
</dbReference>
<dbReference type="AlphaFoldDB" id="A0A9J5ZHS5"/>
<reference evidence="1 2" key="1">
    <citation type="submission" date="2020-09" db="EMBL/GenBank/DDBJ databases">
        <title>De no assembly of potato wild relative species, Solanum commersonii.</title>
        <authorList>
            <person name="Cho K."/>
        </authorList>
    </citation>
    <scope>NUCLEOTIDE SEQUENCE [LARGE SCALE GENOMIC DNA]</scope>
    <source>
        <strain evidence="1">LZ3.2</strain>
        <tissue evidence="1">Leaf</tissue>
    </source>
</reference>
<dbReference type="EMBL" id="JACXVP010000004">
    <property type="protein sequence ID" value="KAG5611503.1"/>
    <property type="molecule type" value="Genomic_DNA"/>
</dbReference>
<dbReference type="Proteomes" id="UP000824120">
    <property type="component" value="Chromosome 4"/>
</dbReference>
<organism evidence="1 2">
    <name type="scientific">Solanum commersonii</name>
    <name type="common">Commerson's wild potato</name>
    <name type="synonym">Commerson's nightshade</name>
    <dbReference type="NCBI Taxonomy" id="4109"/>
    <lineage>
        <taxon>Eukaryota</taxon>
        <taxon>Viridiplantae</taxon>
        <taxon>Streptophyta</taxon>
        <taxon>Embryophyta</taxon>
        <taxon>Tracheophyta</taxon>
        <taxon>Spermatophyta</taxon>
        <taxon>Magnoliopsida</taxon>
        <taxon>eudicotyledons</taxon>
        <taxon>Gunneridae</taxon>
        <taxon>Pentapetalae</taxon>
        <taxon>asterids</taxon>
        <taxon>lamiids</taxon>
        <taxon>Solanales</taxon>
        <taxon>Solanaceae</taxon>
        <taxon>Solanoideae</taxon>
        <taxon>Solaneae</taxon>
        <taxon>Solanum</taxon>
    </lineage>
</organism>
<comment type="caution">
    <text evidence="1">The sequence shown here is derived from an EMBL/GenBank/DDBJ whole genome shotgun (WGS) entry which is preliminary data.</text>
</comment>
<keyword evidence="2" id="KW-1185">Reference proteome</keyword>
<protein>
    <recommendedName>
        <fullName evidence="3">DUF4283 domain-containing protein</fullName>
    </recommendedName>
</protein>
<proteinExistence type="predicted"/>
<dbReference type="PANTHER" id="PTHR31286:SF79">
    <property type="entry name" value="N-6 ADENINE-SPECIFIC DNA METHYLASE"/>
    <property type="match status" value="1"/>
</dbReference>
<gene>
    <name evidence="1" type="ORF">H5410_022784</name>
</gene>
<name>A0A9J5ZHS5_SOLCO</name>
<dbReference type="OrthoDB" id="1304206at2759"/>